<dbReference type="PANTHER" id="PTHR30185">
    <property type="entry name" value="CRYPTIC BETA-GLUCOSIDE BGL OPERON ANTITERMINATOR"/>
    <property type="match status" value="1"/>
</dbReference>
<dbReference type="EMBL" id="CP000033">
    <property type="protein sequence ID" value="AAV42595.1"/>
    <property type="molecule type" value="Genomic_DNA"/>
</dbReference>
<dbReference type="Gene3D" id="1.10.1790.10">
    <property type="entry name" value="PRD domain"/>
    <property type="match status" value="2"/>
</dbReference>
<feature type="domain" description="PRD" evidence="2">
    <location>
        <begin position="63"/>
        <end position="169"/>
    </location>
</feature>
<proteinExistence type="predicted"/>
<dbReference type="KEGG" id="lac:LBA0724"/>
<dbReference type="GO" id="GO:0003723">
    <property type="term" value="F:RNA binding"/>
    <property type="evidence" value="ECO:0007669"/>
    <property type="project" value="InterPro"/>
</dbReference>
<dbReference type="Gene3D" id="2.30.24.10">
    <property type="entry name" value="CAT RNA-binding domain"/>
    <property type="match status" value="1"/>
</dbReference>
<dbReference type="Pfam" id="PF00874">
    <property type="entry name" value="PRD"/>
    <property type="match status" value="2"/>
</dbReference>
<dbReference type="eggNOG" id="COG3711">
    <property type="taxonomic scope" value="Bacteria"/>
</dbReference>
<dbReference type="Pfam" id="PF03123">
    <property type="entry name" value="CAT_RBD"/>
    <property type="match status" value="1"/>
</dbReference>
<feature type="domain" description="PRD" evidence="2">
    <location>
        <begin position="170"/>
        <end position="281"/>
    </location>
</feature>
<dbReference type="InterPro" id="IPR004341">
    <property type="entry name" value="CAT_RNA-bd_dom"/>
</dbReference>
<accession>Q5FL29</accession>
<dbReference type="InterPro" id="IPR036650">
    <property type="entry name" value="CAT_RNA-bd_dom_sf"/>
</dbReference>
<evidence type="ECO:0000259" key="2">
    <source>
        <dbReference type="PROSITE" id="PS51372"/>
    </source>
</evidence>
<dbReference type="OrthoDB" id="9813552at2"/>
<gene>
    <name evidence="3" type="primary">licT</name>
    <name evidence="3" type="ordered locus">LBA0724</name>
</gene>
<dbReference type="PROSITE" id="PS51372">
    <property type="entry name" value="PRD_2"/>
    <property type="match status" value="2"/>
</dbReference>
<dbReference type="BioCyc" id="LACI272621:G1G49-742-MONOMER"/>
<evidence type="ECO:0000256" key="1">
    <source>
        <dbReference type="ARBA" id="ARBA00022737"/>
    </source>
</evidence>
<dbReference type="Proteomes" id="UP000006381">
    <property type="component" value="Chromosome"/>
</dbReference>
<sequence>MMKFLKAFNNSAALVRNDEGQEEVVLGKGIGFGLKEGQDVDENKIERCFVTSDQSDEVAQVKEFKSQTIDVTNQIVKMVEPLLQTHFTDYQFLALADHIDFAVTRINDHIDIDPANNDWEVKNLFPKEYAIAEKVVALINRELQVILPKSETTFMTYHLVNAASDDAQVQETIQITNLISGIISIIQFQYKITLDTTSFNYSRFITHLRILLVRLLRKEIKENQKLDPSLLSFMKIKYNKAYDTAERIATYLHSKMNWTLDSDDKFYLVLHIFRVTSRQEK</sequence>
<protein>
    <submittedName>
        <fullName evidence="3">Transcription antiterminator</fullName>
    </submittedName>
</protein>
<dbReference type="AlphaFoldDB" id="Q5FL29"/>
<keyword evidence="1" id="KW-0677">Repeat</keyword>
<reference evidence="3 4" key="1">
    <citation type="journal article" date="2005" name="Proc. Natl. Acad. Sci. U.S.A.">
        <title>Complete genome sequence of the probiotic lactic acid bacterium Lactobacillus acidophilus NCFM.</title>
        <authorList>
            <person name="Altermann E."/>
            <person name="Russell W.M."/>
            <person name="Azcarate-Peril M.A."/>
            <person name="Barrangou R."/>
            <person name="Buck B.L."/>
            <person name="McAuliffe O."/>
            <person name="Souther N."/>
            <person name="Dobson A."/>
            <person name="Duong T."/>
            <person name="Callanan M."/>
            <person name="Lick S."/>
            <person name="Hamrick A."/>
            <person name="Cano R."/>
            <person name="Klaenhammer T.R."/>
        </authorList>
    </citation>
    <scope>NUCLEOTIDE SEQUENCE [LARGE SCALE GENOMIC DNA]</scope>
    <source>
        <strain evidence="4">ATCC 700396 / NCK56 / N2 / NCFM</strain>
    </source>
</reference>
<dbReference type="InterPro" id="IPR050661">
    <property type="entry name" value="BglG_antiterminators"/>
</dbReference>
<dbReference type="STRING" id="272621.LBA0724"/>
<name>Q5FL29_LACAC</name>
<dbReference type="InterPro" id="IPR011608">
    <property type="entry name" value="PRD"/>
</dbReference>
<dbReference type="SUPFAM" id="SSF50151">
    <property type="entry name" value="SacY-like RNA-binding domain"/>
    <property type="match status" value="1"/>
</dbReference>
<evidence type="ECO:0000313" key="3">
    <source>
        <dbReference type="EMBL" id="AAV42595.1"/>
    </source>
</evidence>
<dbReference type="GO" id="GO:0006355">
    <property type="term" value="P:regulation of DNA-templated transcription"/>
    <property type="evidence" value="ECO:0007669"/>
    <property type="project" value="InterPro"/>
</dbReference>
<dbReference type="SMART" id="SM01061">
    <property type="entry name" value="CAT_RBD"/>
    <property type="match status" value="1"/>
</dbReference>
<dbReference type="PANTHER" id="PTHR30185:SF15">
    <property type="entry name" value="CRYPTIC BETA-GLUCOSIDE BGL OPERON ANTITERMINATOR"/>
    <property type="match status" value="1"/>
</dbReference>
<dbReference type="InterPro" id="IPR036634">
    <property type="entry name" value="PRD_sf"/>
</dbReference>
<dbReference type="SUPFAM" id="SSF63520">
    <property type="entry name" value="PTS-regulatory domain, PRD"/>
    <property type="match status" value="2"/>
</dbReference>
<keyword evidence="4" id="KW-1185">Reference proteome</keyword>
<organism evidence="4">
    <name type="scientific">Lactobacillus acidophilus (strain ATCC 700396 / NCK56 / N2 / NCFM)</name>
    <dbReference type="NCBI Taxonomy" id="272621"/>
    <lineage>
        <taxon>Bacteria</taxon>
        <taxon>Bacillati</taxon>
        <taxon>Bacillota</taxon>
        <taxon>Bacilli</taxon>
        <taxon>Lactobacillales</taxon>
        <taxon>Lactobacillaceae</taxon>
        <taxon>Lactobacillus</taxon>
    </lineage>
</organism>
<dbReference type="PATRIC" id="fig|272621.13.peg.690"/>
<dbReference type="HOGENOM" id="CLU_078802_0_0_9"/>
<evidence type="ECO:0000313" key="4">
    <source>
        <dbReference type="Proteomes" id="UP000006381"/>
    </source>
</evidence>